<organism evidence="9 10">
    <name type="scientific">Yanshouia hominis</name>
    <dbReference type="NCBI Taxonomy" id="2763673"/>
    <lineage>
        <taxon>Bacteria</taxon>
        <taxon>Bacillati</taxon>
        <taxon>Bacillota</taxon>
        <taxon>Clostridia</taxon>
        <taxon>Eubacteriales</taxon>
        <taxon>Oscillospiraceae</taxon>
        <taxon>Yanshouia</taxon>
    </lineage>
</organism>
<evidence type="ECO:0000313" key="9">
    <source>
        <dbReference type="EMBL" id="MBC8576810.1"/>
    </source>
</evidence>
<gene>
    <name evidence="6" type="primary">ade</name>
    <name evidence="9" type="ORF">H8717_10405</name>
</gene>
<evidence type="ECO:0000256" key="5">
    <source>
        <dbReference type="ARBA" id="ARBA00047720"/>
    </source>
</evidence>
<dbReference type="PANTHER" id="PTHR11113">
    <property type="entry name" value="N-ACETYLGLUCOSAMINE-6-PHOSPHATE DEACETYLASE"/>
    <property type="match status" value="1"/>
</dbReference>
<feature type="domain" description="Adenine deaminase C-terminal" evidence="8">
    <location>
        <begin position="416"/>
        <end position="581"/>
    </location>
</feature>
<evidence type="ECO:0000259" key="7">
    <source>
        <dbReference type="Pfam" id="PF01979"/>
    </source>
</evidence>
<comment type="similarity">
    <text evidence="1 6">Belongs to the metallo-dependent hydrolases superfamily. Adenine deaminase family.</text>
</comment>
<evidence type="ECO:0000256" key="3">
    <source>
        <dbReference type="ARBA" id="ARBA00022801"/>
    </source>
</evidence>
<protein>
    <recommendedName>
        <fullName evidence="2 6">Adenine deaminase</fullName>
        <shortName evidence="6">Adenase</shortName>
        <shortName evidence="6">Adenine aminase</shortName>
        <ecNumber evidence="2 6">3.5.4.2</ecNumber>
    </recommendedName>
</protein>
<dbReference type="InterPro" id="IPR026912">
    <property type="entry name" value="Adenine_deam_C"/>
</dbReference>
<dbReference type="PANTHER" id="PTHR11113:SF2">
    <property type="entry name" value="ADENINE DEAMINASE"/>
    <property type="match status" value="1"/>
</dbReference>
<comment type="catalytic activity">
    <reaction evidence="5 6">
        <text>adenine + H2O + H(+) = hypoxanthine + NH4(+)</text>
        <dbReference type="Rhea" id="RHEA:23688"/>
        <dbReference type="ChEBI" id="CHEBI:15377"/>
        <dbReference type="ChEBI" id="CHEBI:15378"/>
        <dbReference type="ChEBI" id="CHEBI:16708"/>
        <dbReference type="ChEBI" id="CHEBI:17368"/>
        <dbReference type="ChEBI" id="CHEBI:28938"/>
        <dbReference type="EC" id="3.5.4.2"/>
    </reaction>
</comment>
<evidence type="ECO:0000256" key="1">
    <source>
        <dbReference type="ARBA" id="ARBA00006773"/>
    </source>
</evidence>
<dbReference type="Pfam" id="PF01979">
    <property type="entry name" value="Amidohydro_1"/>
    <property type="match status" value="1"/>
</dbReference>
<dbReference type="SUPFAM" id="SSF51338">
    <property type="entry name" value="Composite domain of metallo-dependent hydrolases"/>
    <property type="match status" value="1"/>
</dbReference>
<dbReference type="RefSeq" id="WP_262400313.1">
    <property type="nucleotide sequence ID" value="NZ_JACRTB010000015.1"/>
</dbReference>
<comment type="cofactor">
    <cofactor evidence="6">
        <name>Mn(2+)</name>
        <dbReference type="ChEBI" id="CHEBI:29035"/>
    </cofactor>
</comment>
<dbReference type="InterPro" id="IPR011059">
    <property type="entry name" value="Metal-dep_hydrolase_composite"/>
</dbReference>
<keyword evidence="4 6" id="KW-0464">Manganese</keyword>
<dbReference type="Gene3D" id="3.20.20.140">
    <property type="entry name" value="Metal-dependent hydrolases"/>
    <property type="match status" value="1"/>
</dbReference>
<reference evidence="9 10" key="1">
    <citation type="submission" date="2020-08" db="EMBL/GenBank/DDBJ databases">
        <title>Genome public.</title>
        <authorList>
            <person name="Liu C."/>
            <person name="Sun Q."/>
        </authorList>
    </citation>
    <scope>NUCLEOTIDE SEQUENCE [LARGE SCALE GENOMIC DNA]</scope>
    <source>
        <strain evidence="9 10">BX1</strain>
    </source>
</reference>
<dbReference type="Pfam" id="PF13382">
    <property type="entry name" value="Adenine_deam_C"/>
    <property type="match status" value="1"/>
</dbReference>
<dbReference type="Proteomes" id="UP000658131">
    <property type="component" value="Unassembled WGS sequence"/>
</dbReference>
<dbReference type="InterPro" id="IPR006680">
    <property type="entry name" value="Amidohydro-rel"/>
</dbReference>
<dbReference type="SUPFAM" id="SSF51556">
    <property type="entry name" value="Metallo-dependent hydrolases"/>
    <property type="match status" value="1"/>
</dbReference>
<dbReference type="EMBL" id="JACRTB010000015">
    <property type="protein sequence ID" value="MBC8576810.1"/>
    <property type="molecule type" value="Genomic_DNA"/>
</dbReference>
<comment type="caution">
    <text evidence="9">The sequence shown here is derived from an EMBL/GenBank/DDBJ whole genome shotgun (WGS) entry which is preliminary data.</text>
</comment>
<dbReference type="InterPro" id="IPR006679">
    <property type="entry name" value="Adenine_deam"/>
</dbReference>
<accession>A0ABR7NKA6</accession>
<evidence type="ECO:0000256" key="4">
    <source>
        <dbReference type="ARBA" id="ARBA00023211"/>
    </source>
</evidence>
<dbReference type="EC" id="3.5.4.2" evidence="2 6"/>
<name>A0ABR7NKA6_9FIRM</name>
<evidence type="ECO:0000259" key="8">
    <source>
        <dbReference type="Pfam" id="PF13382"/>
    </source>
</evidence>
<keyword evidence="3 6" id="KW-0378">Hydrolase</keyword>
<evidence type="ECO:0000256" key="2">
    <source>
        <dbReference type="ARBA" id="ARBA00012782"/>
    </source>
</evidence>
<evidence type="ECO:0000256" key="6">
    <source>
        <dbReference type="HAMAP-Rule" id="MF_01518"/>
    </source>
</evidence>
<feature type="domain" description="Amidohydrolase-related" evidence="7">
    <location>
        <begin position="74"/>
        <end position="363"/>
    </location>
</feature>
<keyword evidence="10" id="KW-1185">Reference proteome</keyword>
<proteinExistence type="inferred from homology"/>
<dbReference type="HAMAP" id="MF_01518">
    <property type="entry name" value="Adenine_deamin"/>
    <property type="match status" value="1"/>
</dbReference>
<evidence type="ECO:0000313" key="10">
    <source>
        <dbReference type="Proteomes" id="UP000658131"/>
    </source>
</evidence>
<dbReference type="InterPro" id="IPR032466">
    <property type="entry name" value="Metal_Hydrolase"/>
</dbReference>
<sequence length="591" mass="64200">MQLEAQIAKIKRRMDVAHKQAKADLVIRNANLVNVFLKSAALRDVAVSDGVVAGIFPAGEGPEAEKLVDAQGRYLIPGLIDAHTHVEMAYVSAIPFAEGVLPWGTTTVLLDPHDTSNVMGNRGVALLAKEFQATPLKAILMTPPCVPSAPVFEDAGFEVTLDSLVESRGIPLVKGIAETMDFARVLNQEEEIMKILAYGRENELLFDGHAPEVTGMDAQAYFGTGPIRTDHESVTVDEMYEKYSMGVHVIIRRGSLAEPASAGELLRRLEGADTSRLLLATDGCINVSDMVHKGHMNYALRQIVAEGVDPMTAVQMATINVARAHRIDHRVGAIAPGYEADMVLVKDLKDFETVQVFIDGNEVPRDFKLERMEYPEYALNSIRLKELKPGDLRIDAPAGRDAARVRIITVIDRTVATVLEQDELKARDGQLFSDPEKDILKGITLERYGRGKGYGLGFIRGYHMKKGAIAGSIGQDTQNITAVGVSDSDICLAVNEVARMQGGVVLAADGKILARIEMPIFGIMSGKSFRELEGDFLALQKAYEELGGTLNDAVFTLSLLLALVVIPEGGLSNRGLVDVTNGRFVDLVVQE</sequence>
<dbReference type="Gene3D" id="2.30.40.10">
    <property type="entry name" value="Urease, subunit C, domain 1"/>
    <property type="match status" value="1"/>
</dbReference>